<protein>
    <submittedName>
        <fullName evidence="2">Uncharacterized protein</fullName>
    </submittedName>
</protein>
<evidence type="ECO:0000313" key="2">
    <source>
        <dbReference type="EMBL" id="KMZ59528.1"/>
    </source>
</evidence>
<dbReference type="AlphaFoldDB" id="A0A0K9NSF0"/>
<sequence length="117" mass="13261">MSMPASIYIPTCHLLKFFYKYVYNACALVITIKLGVEVKLSTMAFLGRSVLISFLLALLASVNIGFVIGAKEEAKQLSPIKCPRGYPIEGNCYNDCYESTYNDVEFCECYYEECYLK</sequence>
<dbReference type="Proteomes" id="UP000036987">
    <property type="component" value="Unassembled WGS sequence"/>
</dbReference>
<organism evidence="2 3">
    <name type="scientific">Zostera marina</name>
    <name type="common">Eelgrass</name>
    <dbReference type="NCBI Taxonomy" id="29655"/>
    <lineage>
        <taxon>Eukaryota</taxon>
        <taxon>Viridiplantae</taxon>
        <taxon>Streptophyta</taxon>
        <taxon>Embryophyta</taxon>
        <taxon>Tracheophyta</taxon>
        <taxon>Spermatophyta</taxon>
        <taxon>Magnoliopsida</taxon>
        <taxon>Liliopsida</taxon>
        <taxon>Zosteraceae</taxon>
        <taxon>Zostera</taxon>
    </lineage>
</organism>
<reference evidence="3" key="1">
    <citation type="journal article" date="2016" name="Nature">
        <title>The genome of the seagrass Zostera marina reveals angiosperm adaptation to the sea.</title>
        <authorList>
            <person name="Olsen J.L."/>
            <person name="Rouze P."/>
            <person name="Verhelst B."/>
            <person name="Lin Y.-C."/>
            <person name="Bayer T."/>
            <person name="Collen J."/>
            <person name="Dattolo E."/>
            <person name="De Paoli E."/>
            <person name="Dittami S."/>
            <person name="Maumus F."/>
            <person name="Michel G."/>
            <person name="Kersting A."/>
            <person name="Lauritano C."/>
            <person name="Lohaus R."/>
            <person name="Toepel M."/>
            <person name="Tonon T."/>
            <person name="Vanneste K."/>
            <person name="Amirebrahimi M."/>
            <person name="Brakel J."/>
            <person name="Bostroem C."/>
            <person name="Chovatia M."/>
            <person name="Grimwood J."/>
            <person name="Jenkins J.W."/>
            <person name="Jueterbock A."/>
            <person name="Mraz A."/>
            <person name="Stam W.T."/>
            <person name="Tice H."/>
            <person name="Bornberg-Bauer E."/>
            <person name="Green P.J."/>
            <person name="Pearson G.A."/>
            <person name="Procaccini G."/>
            <person name="Duarte C.M."/>
            <person name="Schmutz J."/>
            <person name="Reusch T.B.H."/>
            <person name="Van de Peer Y."/>
        </authorList>
    </citation>
    <scope>NUCLEOTIDE SEQUENCE [LARGE SCALE GENOMIC DNA]</scope>
    <source>
        <strain evidence="3">cv. Finnish</strain>
    </source>
</reference>
<feature type="transmembrane region" description="Helical" evidence="1">
    <location>
        <begin position="21"/>
        <end position="38"/>
    </location>
</feature>
<keyword evidence="1" id="KW-0472">Membrane</keyword>
<dbReference type="EMBL" id="LFYR01001770">
    <property type="protein sequence ID" value="KMZ59528.1"/>
    <property type="molecule type" value="Genomic_DNA"/>
</dbReference>
<evidence type="ECO:0000313" key="3">
    <source>
        <dbReference type="Proteomes" id="UP000036987"/>
    </source>
</evidence>
<accession>A0A0K9NSF0</accession>
<proteinExistence type="predicted"/>
<gene>
    <name evidence="2" type="ORF">ZOSMA_67G00200</name>
</gene>
<feature type="transmembrane region" description="Helical" evidence="1">
    <location>
        <begin position="50"/>
        <end position="70"/>
    </location>
</feature>
<keyword evidence="1" id="KW-0812">Transmembrane</keyword>
<evidence type="ECO:0000256" key="1">
    <source>
        <dbReference type="SAM" id="Phobius"/>
    </source>
</evidence>
<keyword evidence="3" id="KW-1185">Reference proteome</keyword>
<name>A0A0K9NSF0_ZOSMR</name>
<keyword evidence="1" id="KW-1133">Transmembrane helix</keyword>
<comment type="caution">
    <text evidence="2">The sequence shown here is derived from an EMBL/GenBank/DDBJ whole genome shotgun (WGS) entry which is preliminary data.</text>
</comment>